<comment type="pathway">
    <text evidence="2">Glycan metabolism; N-glycan metabolism.</text>
</comment>
<dbReference type="Pfam" id="PF13802">
    <property type="entry name" value="Gal_mutarotas_2"/>
    <property type="match status" value="1"/>
</dbReference>
<dbReference type="Gene3D" id="2.60.40.1760">
    <property type="entry name" value="glycosyl hydrolase (family 31)"/>
    <property type="match status" value="1"/>
</dbReference>
<evidence type="ECO:0000313" key="14">
    <source>
        <dbReference type="EMBL" id="KAK9711682.1"/>
    </source>
</evidence>
<evidence type="ECO:0000256" key="4">
    <source>
        <dbReference type="ARBA" id="ARBA00022729"/>
    </source>
</evidence>
<accession>A0AAW1K219</accession>
<dbReference type="GO" id="GO:0030246">
    <property type="term" value="F:carbohydrate binding"/>
    <property type="evidence" value="ECO:0007669"/>
    <property type="project" value="InterPro"/>
</dbReference>
<reference evidence="14 15" key="2">
    <citation type="journal article" date="2024" name="BMC Genomics">
        <title>De novo assembly and annotation of Popillia japonica's genome with initial clues to its potential as an invasive pest.</title>
        <authorList>
            <person name="Cucini C."/>
            <person name="Boschi S."/>
            <person name="Funari R."/>
            <person name="Cardaioli E."/>
            <person name="Iannotti N."/>
            <person name="Marturano G."/>
            <person name="Paoli F."/>
            <person name="Bruttini M."/>
            <person name="Carapelli A."/>
            <person name="Frati F."/>
            <person name="Nardi F."/>
        </authorList>
    </citation>
    <scope>NUCLEOTIDE SEQUENCE [LARGE SCALE GENOMIC DNA]</scope>
    <source>
        <strain evidence="14">DMR45628</strain>
    </source>
</reference>
<keyword evidence="6" id="KW-0256">Endoplasmic reticulum</keyword>
<dbReference type="Gene3D" id="3.20.20.80">
    <property type="entry name" value="Glycosidases"/>
    <property type="match status" value="2"/>
</dbReference>
<sequence>MPITKRGNTRYTPENDALMGPPTQSRFITLVDNADYKELSLGPLTIHLNLDPFRIDVYENDELVLVVNKNNRLVINASEDDKSVALDFSFPLAQRAYGIPQHAERLSLPSTGPEGLSAFRMFNVDYYGYPAFTREAVYGSVGVLYGISTTTTTGVFWMNAAQTFVDIDNRNDGVDAHFISETGAFVDIDNRNDGVDAHFISETGALEVFLFGGPTLQDCVRQFTALTGVGPLPQYYNLGYHQSRYSYMTQDDVEDVVNKFDENDFPMDAIWLDIDYTDGYRYFTWNYTAFPDPVGMQDYVANPVGMQDYVASTGRKMVAISDPHIKVDPEYTVYSQGLEGDFFAKNPDDTVYEGQCWPGLSTYVDYFNPDAQEWYGNLYSLDNFPHSTLNLHIWNDMNEPAVFEQTDNTMPPNIRFYGGWEHRDIHNMYGFKQTQATKAGLLQRDPNKRPFILTRAHFAGSQRYAAMWTGDNSPTWEHFRISIPMVLTESLAGMAFCGADVGGFVDNVEDDLLQRWYQAGIWYPFYRGHSGSNTDRREPYLYEPEIQNRVRQALQTRYKHLPYWYTLFFEHERTGDPIVRPLSYQYPQDASVLDIDTQWLIGSNIMAAPVLHEGVNGITTYFPGGSNEYWYNVESSTPVVYNGIGNFYIPVTMDSNPYYYRGGSIILRLDDNVRNTEEQKGAAYNMYICKDSNGDASGTFYLDDFESFDYQNKKYYYFKFIFSGNSLTLENIDEDADYEVTFSINTIYLYGVTGSTRSGVSNVSVNTFKNKVAIDKMKARSKTNISLA</sequence>
<keyword evidence="7" id="KW-0325">Glycoprotein</keyword>
<comment type="subcellular location">
    <subcellularLocation>
        <location evidence="1">Endoplasmic reticulum</location>
    </subcellularLocation>
</comment>
<dbReference type="Gene3D" id="2.60.40.1180">
    <property type="entry name" value="Golgi alpha-mannosidase II"/>
    <property type="match status" value="2"/>
</dbReference>
<dbReference type="PANTHER" id="PTHR22762">
    <property type="entry name" value="ALPHA-GLUCOSIDASE"/>
    <property type="match status" value="1"/>
</dbReference>
<proteinExistence type="inferred from homology"/>
<evidence type="ECO:0000256" key="7">
    <source>
        <dbReference type="ARBA" id="ARBA00023180"/>
    </source>
</evidence>
<name>A0AAW1K219_POPJA</name>
<evidence type="ECO:0000256" key="6">
    <source>
        <dbReference type="ARBA" id="ARBA00022824"/>
    </source>
</evidence>
<dbReference type="InterPro" id="IPR013780">
    <property type="entry name" value="Glyco_hydro_b"/>
</dbReference>
<feature type="domain" description="Glycosyl hydrolase family 31 C-terminal" evidence="13">
    <location>
        <begin position="575"/>
        <end position="666"/>
    </location>
</feature>
<dbReference type="CDD" id="cd06603">
    <property type="entry name" value="GH31_GANC_GANAB_alpha"/>
    <property type="match status" value="1"/>
</dbReference>
<evidence type="ECO:0000256" key="8">
    <source>
        <dbReference type="ARBA" id="ARBA00023295"/>
    </source>
</evidence>
<dbReference type="GO" id="GO:0005783">
    <property type="term" value="C:endoplasmic reticulum"/>
    <property type="evidence" value="ECO:0007669"/>
    <property type="project" value="UniProtKB-SubCell"/>
</dbReference>
<dbReference type="SUPFAM" id="SSF51011">
    <property type="entry name" value="Glycosyl hydrolase domain"/>
    <property type="match status" value="1"/>
</dbReference>
<evidence type="ECO:0000313" key="15">
    <source>
        <dbReference type="Proteomes" id="UP001458880"/>
    </source>
</evidence>
<dbReference type="CDD" id="cd14752">
    <property type="entry name" value="GH31_N"/>
    <property type="match status" value="1"/>
</dbReference>
<dbReference type="InterPro" id="IPR000322">
    <property type="entry name" value="Glyco_hydro_31_TIM"/>
</dbReference>
<evidence type="ECO:0000259" key="13">
    <source>
        <dbReference type="Pfam" id="PF21365"/>
    </source>
</evidence>
<dbReference type="GO" id="GO:0005975">
    <property type="term" value="P:carbohydrate metabolic process"/>
    <property type="evidence" value="ECO:0007669"/>
    <property type="project" value="InterPro"/>
</dbReference>
<dbReference type="SUPFAM" id="SSF51445">
    <property type="entry name" value="(Trans)glycosidases"/>
    <property type="match status" value="1"/>
</dbReference>
<evidence type="ECO:0000256" key="1">
    <source>
        <dbReference type="ARBA" id="ARBA00004240"/>
    </source>
</evidence>
<comment type="similarity">
    <text evidence="3 10">Belongs to the glycosyl hydrolase 31 family.</text>
</comment>
<feature type="domain" description="Glycoside hydrolase family 31 N-terminal" evidence="12">
    <location>
        <begin position="18"/>
        <end position="166"/>
    </location>
</feature>
<dbReference type="InterPro" id="IPR025887">
    <property type="entry name" value="Glyco_hydro_31_N_dom"/>
</dbReference>
<dbReference type="GO" id="GO:0006491">
    <property type="term" value="P:N-glycan processing"/>
    <property type="evidence" value="ECO:0007669"/>
    <property type="project" value="TreeGrafter"/>
</dbReference>
<evidence type="ECO:0000256" key="9">
    <source>
        <dbReference type="ARBA" id="ARBA00042895"/>
    </source>
</evidence>
<evidence type="ECO:0000256" key="3">
    <source>
        <dbReference type="ARBA" id="ARBA00007806"/>
    </source>
</evidence>
<evidence type="ECO:0000256" key="5">
    <source>
        <dbReference type="ARBA" id="ARBA00022801"/>
    </source>
</evidence>
<reference evidence="14" key="1">
    <citation type="submission" date="2023-05" db="EMBL/GenBank/DDBJ databases">
        <authorList>
            <person name="Nardi F."/>
            <person name="Carapelli A."/>
            <person name="Cucini C."/>
        </authorList>
    </citation>
    <scope>NUCLEOTIDE SEQUENCE</scope>
    <source>
        <strain evidence="14">DMR45628</strain>
        <tissue evidence="14">Testes</tissue>
    </source>
</reference>
<keyword evidence="15" id="KW-1185">Reference proteome</keyword>
<organism evidence="14 15">
    <name type="scientific">Popillia japonica</name>
    <name type="common">Japanese beetle</name>
    <dbReference type="NCBI Taxonomy" id="7064"/>
    <lineage>
        <taxon>Eukaryota</taxon>
        <taxon>Metazoa</taxon>
        <taxon>Ecdysozoa</taxon>
        <taxon>Arthropoda</taxon>
        <taxon>Hexapoda</taxon>
        <taxon>Insecta</taxon>
        <taxon>Pterygota</taxon>
        <taxon>Neoptera</taxon>
        <taxon>Endopterygota</taxon>
        <taxon>Coleoptera</taxon>
        <taxon>Polyphaga</taxon>
        <taxon>Scarabaeiformia</taxon>
        <taxon>Scarabaeidae</taxon>
        <taxon>Rutelinae</taxon>
        <taxon>Popillia</taxon>
    </lineage>
</organism>
<evidence type="ECO:0000259" key="11">
    <source>
        <dbReference type="Pfam" id="PF01055"/>
    </source>
</evidence>
<keyword evidence="5 10" id="KW-0378">Hydrolase</keyword>
<evidence type="ECO:0000259" key="12">
    <source>
        <dbReference type="Pfam" id="PF13802"/>
    </source>
</evidence>
<dbReference type="Pfam" id="PF21365">
    <property type="entry name" value="Glyco_hydro_31_3rd"/>
    <property type="match status" value="1"/>
</dbReference>
<evidence type="ECO:0000256" key="2">
    <source>
        <dbReference type="ARBA" id="ARBA00004833"/>
    </source>
</evidence>
<dbReference type="AlphaFoldDB" id="A0AAW1K219"/>
<dbReference type="InterPro" id="IPR017853">
    <property type="entry name" value="GH"/>
</dbReference>
<evidence type="ECO:0000256" key="10">
    <source>
        <dbReference type="RuleBase" id="RU361185"/>
    </source>
</evidence>
<protein>
    <recommendedName>
        <fullName evidence="9">Glucosidase II subunit alpha</fullName>
    </recommendedName>
</protein>
<feature type="domain" description="Glycoside hydrolase family 31 TIM barrel" evidence="11">
    <location>
        <begin position="231"/>
        <end position="567"/>
    </location>
</feature>
<dbReference type="PANTHER" id="PTHR22762:SF54">
    <property type="entry name" value="BCDNA.GH04962"/>
    <property type="match status" value="1"/>
</dbReference>
<dbReference type="EMBL" id="JASPKY010000276">
    <property type="protein sequence ID" value="KAK9711682.1"/>
    <property type="molecule type" value="Genomic_DNA"/>
</dbReference>
<dbReference type="InterPro" id="IPR011013">
    <property type="entry name" value="Gal_mutarotase_sf_dom"/>
</dbReference>
<dbReference type="InterPro" id="IPR048395">
    <property type="entry name" value="Glyco_hydro_31_C"/>
</dbReference>
<dbReference type="EMBL" id="JASPKY010000276">
    <property type="protein sequence ID" value="KAK9711681.1"/>
    <property type="molecule type" value="Genomic_DNA"/>
</dbReference>
<keyword evidence="4" id="KW-0732">Signal</keyword>
<gene>
    <name evidence="14" type="ORF">QE152_g25348</name>
</gene>
<comment type="caution">
    <text evidence="14">The sequence shown here is derived from an EMBL/GenBank/DDBJ whole genome shotgun (WGS) entry which is preliminary data.</text>
</comment>
<dbReference type="Proteomes" id="UP001458880">
    <property type="component" value="Unassembled WGS sequence"/>
</dbReference>
<dbReference type="SUPFAM" id="SSF74650">
    <property type="entry name" value="Galactose mutarotase-like"/>
    <property type="match status" value="1"/>
</dbReference>
<keyword evidence="8 10" id="KW-0326">Glycosidase</keyword>
<dbReference type="GO" id="GO:0090599">
    <property type="term" value="F:alpha-glucosidase activity"/>
    <property type="evidence" value="ECO:0007669"/>
    <property type="project" value="TreeGrafter"/>
</dbReference>
<dbReference type="Pfam" id="PF01055">
    <property type="entry name" value="Glyco_hydro_31_2nd"/>
    <property type="match status" value="1"/>
</dbReference>